<name>A0A5N6XPV9_9EURO</name>
<dbReference type="EMBL" id="ML737288">
    <property type="protein sequence ID" value="KAE8334376.1"/>
    <property type="molecule type" value="Genomic_DNA"/>
</dbReference>
<organism evidence="2">
    <name type="scientific">Aspergillus arachidicola</name>
    <dbReference type="NCBI Taxonomy" id="656916"/>
    <lineage>
        <taxon>Eukaryota</taxon>
        <taxon>Fungi</taxon>
        <taxon>Dikarya</taxon>
        <taxon>Ascomycota</taxon>
        <taxon>Pezizomycotina</taxon>
        <taxon>Eurotiomycetes</taxon>
        <taxon>Eurotiomycetidae</taxon>
        <taxon>Eurotiales</taxon>
        <taxon>Aspergillaceae</taxon>
        <taxon>Aspergillus</taxon>
        <taxon>Aspergillus subgen. Circumdati</taxon>
    </lineage>
</organism>
<sequence>MFCTAIAAPLPNKSLETRIWDKPLSPDNFDLPWTPGRDVPGRGPNNAGTSYQKDFDTLFSVNGKNEWFRDKDGFTPADARPAQKWPKNNDNSFPIANWPNGRPDPSDKEIQDGVSIYL</sequence>
<proteinExistence type="predicted"/>
<reference evidence="2" key="1">
    <citation type="submission" date="2019-04" db="EMBL/GenBank/DDBJ databases">
        <title>Friends and foes A comparative genomics study of 23 Aspergillus species from section Flavi.</title>
        <authorList>
            <consortium name="DOE Joint Genome Institute"/>
            <person name="Kjaerbolling I."/>
            <person name="Vesth T."/>
            <person name="Frisvad J.C."/>
            <person name="Nybo J.L."/>
            <person name="Theobald S."/>
            <person name="Kildgaard S."/>
            <person name="Isbrandt T."/>
            <person name="Kuo A."/>
            <person name="Sato A."/>
            <person name="Lyhne E.K."/>
            <person name="Kogle M.E."/>
            <person name="Wiebenga A."/>
            <person name="Kun R.S."/>
            <person name="Lubbers R.J."/>
            <person name="Makela M.R."/>
            <person name="Barry K."/>
            <person name="Chovatia M."/>
            <person name="Clum A."/>
            <person name="Daum C."/>
            <person name="Haridas S."/>
            <person name="He G."/>
            <person name="LaButti K."/>
            <person name="Lipzen A."/>
            <person name="Mondo S."/>
            <person name="Riley R."/>
            <person name="Salamov A."/>
            <person name="Simmons B.A."/>
            <person name="Magnuson J.K."/>
            <person name="Henrissat B."/>
            <person name="Mortensen U.H."/>
            <person name="Larsen T.O."/>
            <person name="Devries R.P."/>
            <person name="Grigoriev I.V."/>
            <person name="Machida M."/>
            <person name="Baker S.E."/>
            <person name="Andersen M.R."/>
        </authorList>
    </citation>
    <scope>NUCLEOTIDE SEQUENCE</scope>
    <source>
        <strain evidence="2">CBS 117612</strain>
    </source>
</reference>
<protein>
    <submittedName>
        <fullName evidence="2">Uncharacterized protein</fullName>
    </submittedName>
</protein>
<dbReference type="Proteomes" id="UP000325558">
    <property type="component" value="Unassembled WGS sequence"/>
</dbReference>
<evidence type="ECO:0000256" key="1">
    <source>
        <dbReference type="SAM" id="MobiDB-lite"/>
    </source>
</evidence>
<evidence type="ECO:0000313" key="2">
    <source>
        <dbReference type="EMBL" id="KAE8334376.1"/>
    </source>
</evidence>
<dbReference type="AlphaFoldDB" id="A0A5N6XPV9"/>
<gene>
    <name evidence="2" type="ORF">BDV24DRAFT_170252</name>
</gene>
<accession>A0A5N6XPV9</accession>
<feature type="region of interest" description="Disordered" evidence="1">
    <location>
        <begin position="29"/>
        <end position="51"/>
    </location>
</feature>
<feature type="region of interest" description="Disordered" evidence="1">
    <location>
        <begin position="70"/>
        <end position="118"/>
    </location>
</feature>